<dbReference type="Gene3D" id="1.20.120.1630">
    <property type="match status" value="1"/>
</dbReference>
<dbReference type="InterPro" id="IPR007318">
    <property type="entry name" value="Phopholipid_MeTrfase"/>
</dbReference>
<feature type="transmembrane region" description="Helical" evidence="6">
    <location>
        <begin position="211"/>
        <end position="243"/>
    </location>
</feature>
<keyword evidence="3 6" id="KW-1133">Transmembrane helix</keyword>
<keyword evidence="4 6" id="KW-0472">Membrane</keyword>
<comment type="subcellular location">
    <subcellularLocation>
        <location evidence="1">Endomembrane system</location>
        <topology evidence="1">Multi-pass membrane protein</topology>
    </subcellularLocation>
</comment>
<evidence type="ECO:0000256" key="2">
    <source>
        <dbReference type="ARBA" id="ARBA00022692"/>
    </source>
</evidence>
<dbReference type="AlphaFoldDB" id="A0A211ZFC0"/>
<keyword evidence="8" id="KW-1185">Reference proteome</keyword>
<dbReference type="EMBL" id="NHON01000074">
    <property type="protein sequence ID" value="OWJ63935.1"/>
    <property type="molecule type" value="Genomic_DNA"/>
</dbReference>
<dbReference type="InterPro" id="IPR052527">
    <property type="entry name" value="Metal_cation-efflux_comp"/>
</dbReference>
<protein>
    <recommendedName>
        <fullName evidence="9">Isoprenylcysteine carboxylmethyltransferase family protein</fullName>
    </recommendedName>
</protein>
<keyword evidence="2 6" id="KW-0812">Transmembrane</keyword>
<name>A0A211ZFC0_9PROT</name>
<feature type="transmembrane region" description="Helical" evidence="6">
    <location>
        <begin position="153"/>
        <end position="178"/>
    </location>
</feature>
<evidence type="ECO:0000313" key="8">
    <source>
        <dbReference type="Proteomes" id="UP000196655"/>
    </source>
</evidence>
<evidence type="ECO:0000313" key="7">
    <source>
        <dbReference type="EMBL" id="OWJ63935.1"/>
    </source>
</evidence>
<proteinExistence type="predicted"/>
<evidence type="ECO:0000256" key="3">
    <source>
        <dbReference type="ARBA" id="ARBA00022989"/>
    </source>
</evidence>
<sequence>MAVPQPRASSTAASRPRPCRIRRLPIHPSGSTLRPAARQRQARDTAAHYTGITAFLGSAKAWAPRARGRSTRLRRPASMAAARGMTAEDAMAFVITGLWAAWLVYWYVAAFGTKPAQRRESGASRVSHIVPLVLAVVLFNRPGMAGPALGAPILAYAGSFPIIGALLVAAGLGFAVWARVHLAGNWSGTVTLKQDHELVRSGPYALVRHPIYTGVLLAAIGTVVAIDRWSALVALALMAAAFLRKIVIEERFMAEAFGPAYADYSRGTARLVPYLW</sequence>
<feature type="transmembrane region" description="Helical" evidence="6">
    <location>
        <begin position="122"/>
        <end position="141"/>
    </location>
</feature>
<gene>
    <name evidence="7" type="ORF">BWR60_27300</name>
</gene>
<evidence type="ECO:0000256" key="5">
    <source>
        <dbReference type="SAM" id="MobiDB-lite"/>
    </source>
</evidence>
<comment type="caution">
    <text evidence="7">The sequence shown here is derived from an EMBL/GenBank/DDBJ whole genome shotgun (WGS) entry which is preliminary data.</text>
</comment>
<dbReference type="Proteomes" id="UP000196655">
    <property type="component" value="Unassembled WGS sequence"/>
</dbReference>
<evidence type="ECO:0000256" key="1">
    <source>
        <dbReference type="ARBA" id="ARBA00004127"/>
    </source>
</evidence>
<dbReference type="OrthoDB" id="7203053at2"/>
<accession>A0A211ZFC0</accession>
<reference evidence="8" key="1">
    <citation type="submission" date="2017-05" db="EMBL/GenBank/DDBJ databases">
        <authorList>
            <person name="Macchi M."/>
            <person name="Festa S."/>
            <person name="Coppotelli B.M."/>
            <person name="Morelli I.S."/>
        </authorList>
    </citation>
    <scope>NUCLEOTIDE SEQUENCE [LARGE SCALE GENOMIC DNA]</scope>
    <source>
        <strain evidence="8">I</strain>
    </source>
</reference>
<dbReference type="PANTHER" id="PTHR43847:SF1">
    <property type="entry name" value="BLL3993 PROTEIN"/>
    <property type="match status" value="1"/>
</dbReference>
<dbReference type="Pfam" id="PF04191">
    <property type="entry name" value="PEMT"/>
    <property type="match status" value="1"/>
</dbReference>
<evidence type="ECO:0000256" key="4">
    <source>
        <dbReference type="ARBA" id="ARBA00023136"/>
    </source>
</evidence>
<evidence type="ECO:0008006" key="9">
    <source>
        <dbReference type="Google" id="ProtNLM"/>
    </source>
</evidence>
<dbReference type="GO" id="GO:0012505">
    <property type="term" value="C:endomembrane system"/>
    <property type="evidence" value="ECO:0007669"/>
    <property type="project" value="UniProtKB-SubCell"/>
</dbReference>
<feature type="transmembrane region" description="Helical" evidence="6">
    <location>
        <begin position="90"/>
        <end position="110"/>
    </location>
</feature>
<evidence type="ECO:0000256" key="6">
    <source>
        <dbReference type="SAM" id="Phobius"/>
    </source>
</evidence>
<organism evidence="7 8">
    <name type="scientific">Inquilinus limosus</name>
    <dbReference type="NCBI Taxonomy" id="171674"/>
    <lineage>
        <taxon>Bacteria</taxon>
        <taxon>Pseudomonadati</taxon>
        <taxon>Pseudomonadota</taxon>
        <taxon>Alphaproteobacteria</taxon>
        <taxon>Rhodospirillales</taxon>
        <taxon>Rhodospirillaceae</taxon>
        <taxon>Inquilinus</taxon>
    </lineage>
</organism>
<feature type="region of interest" description="Disordered" evidence="5">
    <location>
        <begin position="1"/>
        <end position="42"/>
    </location>
</feature>
<dbReference type="PANTHER" id="PTHR43847">
    <property type="entry name" value="BLL3993 PROTEIN"/>
    <property type="match status" value="1"/>
</dbReference>